<evidence type="ECO:0000256" key="9">
    <source>
        <dbReference type="SAM" id="Phobius"/>
    </source>
</evidence>
<name>A0A226EMJ4_FOLCA</name>
<dbReference type="PANTHER" id="PTHR48021">
    <property type="match status" value="1"/>
</dbReference>
<feature type="region of interest" description="Disordered" evidence="8">
    <location>
        <begin position="70"/>
        <end position="227"/>
    </location>
</feature>
<keyword evidence="6 9" id="KW-1133">Transmembrane helix</keyword>
<evidence type="ECO:0000256" key="5">
    <source>
        <dbReference type="ARBA" id="ARBA00022692"/>
    </source>
</evidence>
<evidence type="ECO:0000313" key="13">
    <source>
        <dbReference type="Proteomes" id="UP000198287"/>
    </source>
</evidence>
<evidence type="ECO:0000256" key="4">
    <source>
        <dbReference type="ARBA" id="ARBA00022597"/>
    </source>
</evidence>
<feature type="transmembrane region" description="Helical" evidence="9">
    <location>
        <begin position="421"/>
        <end position="439"/>
    </location>
</feature>
<dbReference type="PRINTS" id="PR00171">
    <property type="entry name" value="SUGRTRNSPORT"/>
</dbReference>
<feature type="transmembrane region" description="Helical" evidence="9">
    <location>
        <begin position="624"/>
        <end position="643"/>
    </location>
</feature>
<dbReference type="SUPFAM" id="SSF103473">
    <property type="entry name" value="MFS general substrate transporter"/>
    <property type="match status" value="1"/>
</dbReference>
<feature type="transmembrane region" description="Helical" evidence="9">
    <location>
        <begin position="585"/>
        <end position="604"/>
    </location>
</feature>
<feature type="transmembrane region" description="Helical" evidence="9">
    <location>
        <begin position="759"/>
        <end position="778"/>
    </location>
</feature>
<proteinExistence type="predicted"/>
<feature type="transmembrane region" description="Helical" evidence="9">
    <location>
        <begin position="445"/>
        <end position="467"/>
    </location>
</feature>
<dbReference type="InterPro" id="IPR050549">
    <property type="entry name" value="MFS_Trehalose_Transporter"/>
</dbReference>
<dbReference type="GO" id="GO:0022857">
    <property type="term" value="F:transmembrane transporter activity"/>
    <property type="evidence" value="ECO:0007669"/>
    <property type="project" value="InterPro"/>
</dbReference>
<accession>A0A226EMJ4</accession>
<comment type="subcellular location">
    <subcellularLocation>
        <location evidence="1">Cell membrane</location>
        <topology evidence="1">Multi-pass membrane protein</topology>
    </subcellularLocation>
</comment>
<dbReference type="Gene3D" id="1.20.1250.20">
    <property type="entry name" value="MFS general substrate transporter like domains"/>
    <property type="match status" value="2"/>
</dbReference>
<evidence type="ECO:0000256" key="2">
    <source>
        <dbReference type="ARBA" id="ARBA00022448"/>
    </source>
</evidence>
<dbReference type="FunFam" id="1.20.1250.20:FF:000218">
    <property type="entry name" value="facilitated trehalose transporter Tret1"/>
    <property type="match status" value="1"/>
</dbReference>
<protein>
    <submittedName>
        <fullName evidence="12">Facilitated trehalose transporter Tret1</fullName>
    </submittedName>
</protein>
<dbReference type="InterPro" id="IPR005828">
    <property type="entry name" value="MFS_sugar_transport-like"/>
</dbReference>
<keyword evidence="4" id="KW-0762">Sugar transport</keyword>
<reference evidence="12 13" key="1">
    <citation type="submission" date="2015-12" db="EMBL/GenBank/DDBJ databases">
        <title>The genome of Folsomia candida.</title>
        <authorList>
            <person name="Faddeeva A."/>
            <person name="Derks M.F."/>
            <person name="Anvar Y."/>
            <person name="Smit S."/>
            <person name="Van Straalen N."/>
            <person name="Roelofs D."/>
        </authorList>
    </citation>
    <scope>NUCLEOTIDE SEQUENCE [LARGE SCALE GENOMIC DNA]</scope>
    <source>
        <strain evidence="12 13">VU population</strain>
        <tissue evidence="12">Whole body</tissue>
    </source>
</reference>
<evidence type="ECO:0000256" key="1">
    <source>
        <dbReference type="ARBA" id="ARBA00004651"/>
    </source>
</evidence>
<dbReference type="GO" id="GO:0005886">
    <property type="term" value="C:plasma membrane"/>
    <property type="evidence" value="ECO:0007669"/>
    <property type="project" value="UniProtKB-SubCell"/>
</dbReference>
<feature type="chain" id="PRO_5011968543" evidence="10">
    <location>
        <begin position="20"/>
        <end position="910"/>
    </location>
</feature>
<evidence type="ECO:0000256" key="6">
    <source>
        <dbReference type="ARBA" id="ARBA00022989"/>
    </source>
</evidence>
<dbReference type="InterPro" id="IPR036259">
    <property type="entry name" value="MFS_trans_sf"/>
</dbReference>
<keyword evidence="5 9" id="KW-0812">Transmembrane</keyword>
<feature type="signal peptide" evidence="10">
    <location>
        <begin position="1"/>
        <end position="19"/>
    </location>
</feature>
<evidence type="ECO:0000256" key="7">
    <source>
        <dbReference type="ARBA" id="ARBA00023136"/>
    </source>
</evidence>
<keyword evidence="3" id="KW-1003">Cell membrane</keyword>
<sequence length="910" mass="98934">MGRFEIFVFFVALTTFVSSQFSEDFGDKYKLSWEVNATKIVFTAKVNGTGWVGIGLNDKEGFGEAEVMIGGWDERPPPTTAAPTTAAPTTAAPTTTAAPDTTTAAPDTTTAAPDTTTAAPDTTTAAPDTTTAAPDTTTAEPDTTTAEPDTTTAEPDTTTAEPDTTTAEPDTTTAEPDTTTAEPDTTTAEPDTTTAEPDTTTAEPDTTTAEPDTTTAEPDTTTAEPMSDAMIYRHQNPRADYPQYEQGRIGNSDNTLGGAYTGSAWTFLGANQTEEGTAVYTYVQWARDLETSGTGIKIVDGQNTHVYIGYGDTDDLPGTEFSNRATKQINLRNPNSAMGVKAGWMGVVSVLATLAVSLGPFAAGLGKGYSSPALASLQESKSSTFHVSAQEGSWVASLSLLGALFGCLFGGLMLQIGRKRSLLIIALPFSGSWLLTVFAQRVEMMYSTSFIGGFFSAVTLLATQVYVSEIAHPEIRGCLSAVLKMAGEIGTLSSFTLGAFLDWRQLATVAAMAPILFFFAILLIPETPSFLLYHGREEEATRSLAWLRSTDQDVSEEIATLRSNILTKYKSFFPRCGNGQFPFRSLFICCGLMFFQKFSGVTVFHHYAVPIFKQVFGRSLHPHGAAIVVVLLRLLGSMTSGLLIDTAGRLPLLILSNLFISGSFFGFGLYNWMEESLPPNYPGFGPSLDWIPLTCVLFFTLFFSIGIGPISWLMVGELFPLEYRGFGGAVSTSFSYACAFAAVKTYVDIKASVGLYGAFWIYSAISVAGLFFVCCLVPETKGVELEEMEHHQTPAPAPVVVPTSAVVSAVVSKKHVKNIMKKSEISNYQRYRRNYDEIPMSSYQSNHQIGFQCNKFYDDNFCMENDDDFELEAVVRDPLEFYQEKKQSYYYGRDKWVTKFNFNCDQISMV</sequence>
<keyword evidence="13" id="KW-1185">Reference proteome</keyword>
<organism evidence="12 13">
    <name type="scientific">Folsomia candida</name>
    <name type="common">Springtail</name>
    <dbReference type="NCBI Taxonomy" id="158441"/>
    <lineage>
        <taxon>Eukaryota</taxon>
        <taxon>Metazoa</taxon>
        <taxon>Ecdysozoa</taxon>
        <taxon>Arthropoda</taxon>
        <taxon>Hexapoda</taxon>
        <taxon>Collembola</taxon>
        <taxon>Entomobryomorpha</taxon>
        <taxon>Isotomoidea</taxon>
        <taxon>Isotomidae</taxon>
        <taxon>Proisotominae</taxon>
        <taxon>Folsomia</taxon>
    </lineage>
</organism>
<feature type="transmembrane region" description="Helical" evidence="9">
    <location>
        <begin position="394"/>
        <end position="414"/>
    </location>
</feature>
<feature type="transmembrane region" description="Helical" evidence="9">
    <location>
        <begin position="726"/>
        <end position="747"/>
    </location>
</feature>
<dbReference type="InterPro" id="IPR003663">
    <property type="entry name" value="Sugar/inositol_transpt"/>
</dbReference>
<dbReference type="Proteomes" id="UP000198287">
    <property type="component" value="Unassembled WGS sequence"/>
</dbReference>
<keyword evidence="2" id="KW-0813">Transport</keyword>
<dbReference type="PROSITE" id="PS50850">
    <property type="entry name" value="MFS"/>
    <property type="match status" value="1"/>
</dbReference>
<evidence type="ECO:0000259" key="11">
    <source>
        <dbReference type="PROSITE" id="PS50850"/>
    </source>
</evidence>
<dbReference type="PANTHER" id="PTHR48021:SF34">
    <property type="entry name" value="FACILITATED TREHALOSE TRANSPORTER TRET1-2 HOMOLOG-LIKE PROTEIN"/>
    <property type="match status" value="1"/>
</dbReference>
<evidence type="ECO:0000313" key="12">
    <source>
        <dbReference type="EMBL" id="OXA58357.1"/>
    </source>
</evidence>
<feature type="domain" description="Major facilitator superfamily (MFS) profile" evidence="11">
    <location>
        <begin position="352"/>
        <end position="781"/>
    </location>
</feature>
<feature type="transmembrane region" description="Helical" evidence="9">
    <location>
        <begin position="479"/>
        <end position="500"/>
    </location>
</feature>
<keyword evidence="10" id="KW-0732">Signal</keyword>
<comment type="caution">
    <text evidence="12">The sequence shown here is derived from an EMBL/GenBank/DDBJ whole genome shotgun (WGS) entry which is preliminary data.</text>
</comment>
<dbReference type="OrthoDB" id="6339427at2759"/>
<feature type="transmembrane region" description="Helical" evidence="9">
    <location>
        <begin position="650"/>
        <end position="670"/>
    </location>
</feature>
<feature type="compositionally biased region" description="Low complexity" evidence="8">
    <location>
        <begin position="81"/>
        <end position="225"/>
    </location>
</feature>
<evidence type="ECO:0000256" key="10">
    <source>
        <dbReference type="SAM" id="SignalP"/>
    </source>
</evidence>
<feature type="transmembrane region" description="Helical" evidence="9">
    <location>
        <begin position="690"/>
        <end position="714"/>
    </location>
</feature>
<dbReference type="InterPro" id="IPR020846">
    <property type="entry name" value="MFS_dom"/>
</dbReference>
<gene>
    <name evidence="12" type="ORF">Fcan01_06826</name>
</gene>
<dbReference type="Pfam" id="PF00083">
    <property type="entry name" value="Sugar_tr"/>
    <property type="match status" value="1"/>
</dbReference>
<dbReference type="EMBL" id="LNIX01000003">
    <property type="protein sequence ID" value="OXA58357.1"/>
    <property type="molecule type" value="Genomic_DNA"/>
</dbReference>
<keyword evidence="7 9" id="KW-0472">Membrane</keyword>
<feature type="transmembrane region" description="Helical" evidence="9">
    <location>
        <begin position="506"/>
        <end position="524"/>
    </location>
</feature>
<evidence type="ECO:0000256" key="8">
    <source>
        <dbReference type="SAM" id="MobiDB-lite"/>
    </source>
</evidence>
<dbReference type="AlphaFoldDB" id="A0A226EMJ4"/>
<evidence type="ECO:0000256" key="3">
    <source>
        <dbReference type="ARBA" id="ARBA00022475"/>
    </source>
</evidence>